<proteinExistence type="predicted"/>
<gene>
    <name evidence="1" type="ORF">CJD36_002335</name>
</gene>
<protein>
    <submittedName>
        <fullName evidence="1">Uncharacterized protein</fullName>
    </submittedName>
</protein>
<organism evidence="1 2">
    <name type="scientific">Flavipsychrobacter stenotrophus</name>
    <dbReference type="NCBI Taxonomy" id="2077091"/>
    <lineage>
        <taxon>Bacteria</taxon>
        <taxon>Pseudomonadati</taxon>
        <taxon>Bacteroidota</taxon>
        <taxon>Chitinophagia</taxon>
        <taxon>Chitinophagales</taxon>
        <taxon>Chitinophagaceae</taxon>
        <taxon>Flavipsychrobacter</taxon>
    </lineage>
</organism>
<dbReference type="OrthoDB" id="9946331at2"/>
<dbReference type="RefSeq" id="WP_105037487.1">
    <property type="nucleotide sequence ID" value="NZ_PPSL01000001.1"/>
</dbReference>
<sequence>MFGKIAKFFKKVEKNKDILRNWRIPIDLSYERIDNDKSVQFTNADGSRVLYFSILIVKGNNSLLGSSFSNSKASIMYADDCWHLKGHKPNGNEVLVCVFTYTNEEDEAILNNLFDGIQYSGR</sequence>
<dbReference type="EMBL" id="PPSL01000001">
    <property type="protein sequence ID" value="PQJ12604.1"/>
    <property type="molecule type" value="Genomic_DNA"/>
</dbReference>
<evidence type="ECO:0000313" key="1">
    <source>
        <dbReference type="EMBL" id="PQJ12604.1"/>
    </source>
</evidence>
<name>A0A2S7T0W6_9BACT</name>
<dbReference type="Proteomes" id="UP000239872">
    <property type="component" value="Unassembled WGS sequence"/>
</dbReference>
<keyword evidence="2" id="KW-1185">Reference proteome</keyword>
<dbReference type="AlphaFoldDB" id="A0A2S7T0W6"/>
<accession>A0A2S7T0W6</accession>
<comment type="caution">
    <text evidence="1">The sequence shown here is derived from an EMBL/GenBank/DDBJ whole genome shotgun (WGS) entry which is preliminary data.</text>
</comment>
<evidence type="ECO:0000313" key="2">
    <source>
        <dbReference type="Proteomes" id="UP000239872"/>
    </source>
</evidence>
<reference evidence="1 2" key="1">
    <citation type="submission" date="2018-01" db="EMBL/GenBank/DDBJ databases">
        <title>A novel member of the phylum Bacteroidetes isolated from glacier ice.</title>
        <authorList>
            <person name="Liu Q."/>
            <person name="Xin Y.-H."/>
        </authorList>
    </citation>
    <scope>NUCLEOTIDE SEQUENCE [LARGE SCALE GENOMIC DNA]</scope>
    <source>
        <strain evidence="1 2">RB1R16</strain>
    </source>
</reference>